<dbReference type="InterPro" id="IPR011991">
    <property type="entry name" value="ArsR-like_HTH"/>
</dbReference>
<organism evidence="5 6">
    <name type="scientific">Capillimicrobium parvum</name>
    <dbReference type="NCBI Taxonomy" id="2884022"/>
    <lineage>
        <taxon>Bacteria</taxon>
        <taxon>Bacillati</taxon>
        <taxon>Actinomycetota</taxon>
        <taxon>Thermoleophilia</taxon>
        <taxon>Solirubrobacterales</taxon>
        <taxon>Capillimicrobiaceae</taxon>
        <taxon>Capillimicrobium</taxon>
    </lineage>
</organism>
<dbReference type="PANTHER" id="PTHR33204:SF18">
    <property type="entry name" value="TRANSCRIPTIONAL REGULATORY PROTEIN"/>
    <property type="match status" value="1"/>
</dbReference>
<sequence>MLRSVIDDALLSGLTNATSILGDRWSPAIIAALLDGPQRYGELKDRLGIAPNILSARLKALEQEGLVVSTPYSDRPVRLSYALTADARELADLLRLLAAWGAHRTGTPDAITHARCGTPLEVRWWCPTCADTASPGDDESIRL</sequence>
<dbReference type="Gene3D" id="1.10.10.10">
    <property type="entry name" value="Winged helix-like DNA-binding domain superfamily/Winged helix DNA-binding domain"/>
    <property type="match status" value="1"/>
</dbReference>
<evidence type="ECO:0000256" key="3">
    <source>
        <dbReference type="ARBA" id="ARBA00023163"/>
    </source>
</evidence>
<keyword evidence="2" id="KW-0238">DNA-binding</keyword>
<reference evidence="5" key="1">
    <citation type="journal article" date="2022" name="Int. J. Syst. Evol. Microbiol.">
        <title>Pseudomonas aegrilactucae sp. nov. and Pseudomonas morbosilactucae sp. nov., pathogens causing bacterial rot of lettuce in Japan.</title>
        <authorList>
            <person name="Sawada H."/>
            <person name="Fujikawa T."/>
            <person name="Satou M."/>
        </authorList>
    </citation>
    <scope>NUCLEOTIDE SEQUENCE</scope>
    <source>
        <strain evidence="5">0166_1</strain>
    </source>
</reference>
<keyword evidence="1" id="KW-0805">Transcription regulation</keyword>
<dbReference type="InterPro" id="IPR036388">
    <property type="entry name" value="WH-like_DNA-bd_sf"/>
</dbReference>
<dbReference type="KEGG" id="sbae:DSM104329_02920"/>
<dbReference type="Proteomes" id="UP001162834">
    <property type="component" value="Chromosome"/>
</dbReference>
<accession>A0A9E6XXZ4</accession>
<dbReference type="Pfam" id="PF01638">
    <property type="entry name" value="HxlR"/>
    <property type="match status" value="1"/>
</dbReference>
<dbReference type="GO" id="GO:0003677">
    <property type="term" value="F:DNA binding"/>
    <property type="evidence" value="ECO:0007669"/>
    <property type="project" value="UniProtKB-KW"/>
</dbReference>
<protein>
    <submittedName>
        <fullName evidence="5">HTH-type transcriptional regulator</fullName>
    </submittedName>
</protein>
<dbReference type="CDD" id="cd00090">
    <property type="entry name" value="HTH_ARSR"/>
    <property type="match status" value="1"/>
</dbReference>
<dbReference type="InterPro" id="IPR036390">
    <property type="entry name" value="WH_DNA-bd_sf"/>
</dbReference>
<dbReference type="EMBL" id="CP087164">
    <property type="protein sequence ID" value="UGS36514.1"/>
    <property type="molecule type" value="Genomic_DNA"/>
</dbReference>
<dbReference type="SUPFAM" id="SSF46785">
    <property type="entry name" value="Winged helix' DNA-binding domain"/>
    <property type="match status" value="1"/>
</dbReference>
<evidence type="ECO:0000259" key="4">
    <source>
        <dbReference type="PROSITE" id="PS51118"/>
    </source>
</evidence>
<evidence type="ECO:0000313" key="5">
    <source>
        <dbReference type="EMBL" id="UGS36514.1"/>
    </source>
</evidence>
<dbReference type="InterPro" id="IPR002577">
    <property type="entry name" value="HTH_HxlR"/>
</dbReference>
<keyword evidence="3" id="KW-0804">Transcription</keyword>
<dbReference type="PROSITE" id="PS51118">
    <property type="entry name" value="HTH_HXLR"/>
    <property type="match status" value="1"/>
</dbReference>
<evidence type="ECO:0000313" key="6">
    <source>
        <dbReference type="Proteomes" id="UP001162834"/>
    </source>
</evidence>
<gene>
    <name evidence="5" type="ORF">DSM104329_02920</name>
</gene>
<dbReference type="AlphaFoldDB" id="A0A9E6XXZ4"/>
<keyword evidence="6" id="KW-1185">Reference proteome</keyword>
<feature type="domain" description="HTH hxlR-type" evidence="4">
    <location>
        <begin position="12"/>
        <end position="109"/>
    </location>
</feature>
<proteinExistence type="predicted"/>
<evidence type="ECO:0000256" key="2">
    <source>
        <dbReference type="ARBA" id="ARBA00023125"/>
    </source>
</evidence>
<name>A0A9E6XXZ4_9ACTN</name>
<dbReference type="PANTHER" id="PTHR33204">
    <property type="entry name" value="TRANSCRIPTIONAL REGULATOR, MARR FAMILY"/>
    <property type="match status" value="1"/>
</dbReference>
<evidence type="ECO:0000256" key="1">
    <source>
        <dbReference type="ARBA" id="ARBA00023015"/>
    </source>
</evidence>